<dbReference type="InterPro" id="IPR005184">
    <property type="entry name" value="DUF306_Meta_HslJ"/>
</dbReference>
<keyword evidence="1" id="KW-0732">Signal</keyword>
<accession>A0A0A1E838</accession>
<dbReference type="PANTHER" id="PTHR35535:SF1">
    <property type="entry name" value="HEAT SHOCK PROTEIN HSLJ"/>
    <property type="match status" value="1"/>
</dbReference>
<keyword evidence="3" id="KW-0346">Stress response</keyword>
<keyword evidence="3" id="KW-0449">Lipoprotein</keyword>
<gene>
    <name evidence="3" type="primary">hslJ</name>
</gene>
<reference evidence="3" key="1">
    <citation type="journal article" date="2014" name="PLoS ONE">
        <title>Characterization of the secretomes of two vibrios pathogenic to mollusks.</title>
        <authorList>
            <person name="Madec S."/>
            <person name="Pichereau V."/>
            <person name="Jacq A."/>
            <person name="Paillard M."/>
            <person name="Boisset C."/>
            <person name="Guerard F."/>
            <person name="Paillard C."/>
            <person name="Nicolas J.L."/>
        </authorList>
    </citation>
    <scope>NUCLEOTIDE SEQUENCE</scope>
    <source>
        <strain evidence="3">CECT4600</strain>
    </source>
</reference>
<dbReference type="Gene3D" id="2.40.128.270">
    <property type="match status" value="1"/>
</dbReference>
<evidence type="ECO:0000259" key="2">
    <source>
        <dbReference type="Pfam" id="PF03724"/>
    </source>
</evidence>
<dbReference type="PROSITE" id="PS51257">
    <property type="entry name" value="PROKAR_LIPOPROTEIN"/>
    <property type="match status" value="1"/>
</dbReference>
<dbReference type="InterPro" id="IPR038670">
    <property type="entry name" value="HslJ-like_sf"/>
</dbReference>
<feature type="chain" id="PRO_5001973799" evidence="1">
    <location>
        <begin position="24"/>
        <end position="143"/>
    </location>
</feature>
<evidence type="ECO:0000256" key="1">
    <source>
        <dbReference type="SAM" id="SignalP"/>
    </source>
</evidence>
<dbReference type="EMBL" id="KM596595">
    <property type="protein sequence ID" value="AIY26168.1"/>
    <property type="molecule type" value="Genomic_DNA"/>
</dbReference>
<dbReference type="PANTHER" id="PTHR35535">
    <property type="entry name" value="HEAT SHOCK PROTEIN HSLJ"/>
    <property type="match status" value="1"/>
</dbReference>
<dbReference type="Pfam" id="PF03724">
    <property type="entry name" value="META"/>
    <property type="match status" value="1"/>
</dbReference>
<dbReference type="AlphaFoldDB" id="A0A0A1E838"/>
<proteinExistence type="predicted"/>
<dbReference type="InterPro" id="IPR053147">
    <property type="entry name" value="Hsp_HslJ-like"/>
</dbReference>
<feature type="signal peptide" evidence="1">
    <location>
        <begin position="1"/>
        <end position="23"/>
    </location>
</feature>
<name>A0A0A1E838_9VIBR</name>
<organism evidence="3">
    <name type="scientific">Vibrio tapetis</name>
    <dbReference type="NCBI Taxonomy" id="52443"/>
    <lineage>
        <taxon>Bacteria</taxon>
        <taxon>Pseudomonadati</taxon>
        <taxon>Pseudomonadota</taxon>
        <taxon>Gammaproteobacteria</taxon>
        <taxon>Vibrionales</taxon>
        <taxon>Vibrionaceae</taxon>
        <taxon>Vibrio</taxon>
    </lineage>
</organism>
<sequence>MKKHLAVLALPILLAACSNSDNAAEITPTDLQHHHWILAKVDGKAISLPAEAKAPSIEVGEKMSANGFAGCNTYFGQAELKDGKFRVDGMGMTMMMCSDTAMQTEQVVAGTLSEWSDITLTKESLILKGEEHELTFTLRDWVY</sequence>
<evidence type="ECO:0000313" key="3">
    <source>
        <dbReference type="EMBL" id="AIY26168.1"/>
    </source>
</evidence>
<protein>
    <submittedName>
        <fullName evidence="3">Heat shock lipoprotein HslJ</fullName>
    </submittedName>
</protein>
<feature type="domain" description="DUF306" evidence="2">
    <location>
        <begin position="29"/>
        <end position="136"/>
    </location>
</feature>